<comment type="caution">
    <text evidence="4">The sequence shown here is derived from an EMBL/GenBank/DDBJ whole genome shotgun (WGS) entry which is preliminary data.</text>
</comment>
<reference evidence="4 5" key="1">
    <citation type="submission" date="2019-09" db="EMBL/GenBank/DDBJ databases">
        <title>Draft Whole-Genome sequence of Blastochloris sulfoviridis DSM 729.</title>
        <authorList>
            <person name="Meyer T.E."/>
            <person name="Kyndt J.A."/>
        </authorList>
    </citation>
    <scope>NUCLEOTIDE SEQUENCE [LARGE SCALE GENOMIC DNA]</scope>
    <source>
        <strain evidence="4 5">DSM 729</strain>
    </source>
</reference>
<dbReference type="SUPFAM" id="SSF53067">
    <property type="entry name" value="Actin-like ATPase domain"/>
    <property type="match status" value="1"/>
</dbReference>
<dbReference type="AlphaFoldDB" id="A0A5M6I3P0"/>
<dbReference type="Proteomes" id="UP000323886">
    <property type="component" value="Unassembled WGS sequence"/>
</dbReference>
<proteinExistence type="predicted"/>
<evidence type="ECO:0000256" key="1">
    <source>
        <dbReference type="ARBA" id="ARBA00022741"/>
    </source>
</evidence>
<sequence>MAIIQIKYSHKRQEEEPRLREHLVLRVGAKVADHLDAVPGHLGARRRGGTRIVRHVRAFLVLARLRQPEIHRLHLALAAKTRDQDTSRRGRPCRAYRRRARPSAAALVYEAGQQQGKRVLVYDLGGRTFAVSVVRIEEGVVEVIATAHDHRCVGAVPDLRRAPEWQRQSPALPGGARSRPPHRRAERSAGWSRTGTPRRRRSCRGRPPTAPYRHIAVAQFDLKQSPQKWGPVLRKRMRLLKGLERSSGSIRSADARVVLRMRRNSIAFGGTSG</sequence>
<evidence type="ECO:0000313" key="4">
    <source>
        <dbReference type="EMBL" id="KAA5602782.1"/>
    </source>
</evidence>
<keyword evidence="1" id="KW-0547">Nucleotide-binding</keyword>
<keyword evidence="2" id="KW-0067">ATP-binding</keyword>
<evidence type="ECO:0000313" key="5">
    <source>
        <dbReference type="Proteomes" id="UP000323886"/>
    </source>
</evidence>
<dbReference type="EMBL" id="VWPL01000005">
    <property type="protein sequence ID" value="KAA5602782.1"/>
    <property type="molecule type" value="Genomic_DNA"/>
</dbReference>
<keyword evidence="5" id="KW-1185">Reference proteome</keyword>
<dbReference type="GO" id="GO:0005524">
    <property type="term" value="F:ATP binding"/>
    <property type="evidence" value="ECO:0007669"/>
    <property type="project" value="UniProtKB-KW"/>
</dbReference>
<dbReference type="Gene3D" id="3.30.420.40">
    <property type="match status" value="2"/>
</dbReference>
<dbReference type="Pfam" id="PF00012">
    <property type="entry name" value="HSP70"/>
    <property type="match status" value="1"/>
</dbReference>
<gene>
    <name evidence="4" type="ORF">F1193_03950</name>
</gene>
<feature type="region of interest" description="Disordered" evidence="3">
    <location>
        <begin position="164"/>
        <end position="210"/>
    </location>
</feature>
<evidence type="ECO:0000256" key="2">
    <source>
        <dbReference type="ARBA" id="ARBA00022840"/>
    </source>
</evidence>
<evidence type="ECO:0000256" key="3">
    <source>
        <dbReference type="SAM" id="MobiDB-lite"/>
    </source>
</evidence>
<dbReference type="GO" id="GO:0140662">
    <property type="term" value="F:ATP-dependent protein folding chaperone"/>
    <property type="evidence" value="ECO:0007669"/>
    <property type="project" value="InterPro"/>
</dbReference>
<dbReference type="InterPro" id="IPR013126">
    <property type="entry name" value="Hsp_70_fam"/>
</dbReference>
<dbReference type="InterPro" id="IPR043129">
    <property type="entry name" value="ATPase_NBD"/>
</dbReference>
<organism evidence="4 5">
    <name type="scientific">Blastochloris sulfoviridis</name>
    <dbReference type="NCBI Taxonomy" id="50712"/>
    <lineage>
        <taxon>Bacteria</taxon>
        <taxon>Pseudomonadati</taxon>
        <taxon>Pseudomonadota</taxon>
        <taxon>Alphaproteobacteria</taxon>
        <taxon>Hyphomicrobiales</taxon>
        <taxon>Blastochloridaceae</taxon>
        <taxon>Blastochloris</taxon>
    </lineage>
</organism>
<accession>A0A5M6I3P0</accession>
<protein>
    <submittedName>
        <fullName evidence="4">Hsp70 family protein</fullName>
    </submittedName>
</protein>
<name>A0A5M6I3P0_9HYPH</name>